<proteinExistence type="predicted"/>
<dbReference type="InParanoid" id="A0A067PFX5"/>
<dbReference type="AlphaFoldDB" id="A0A067PFX5"/>
<feature type="compositionally biased region" description="Acidic residues" evidence="1">
    <location>
        <begin position="21"/>
        <end position="31"/>
    </location>
</feature>
<dbReference type="OrthoDB" id="3067694at2759"/>
<organism evidence="2 3">
    <name type="scientific">Jaapia argillacea MUCL 33604</name>
    <dbReference type="NCBI Taxonomy" id="933084"/>
    <lineage>
        <taxon>Eukaryota</taxon>
        <taxon>Fungi</taxon>
        <taxon>Dikarya</taxon>
        <taxon>Basidiomycota</taxon>
        <taxon>Agaricomycotina</taxon>
        <taxon>Agaricomycetes</taxon>
        <taxon>Agaricomycetidae</taxon>
        <taxon>Jaapiales</taxon>
        <taxon>Jaapiaceae</taxon>
        <taxon>Jaapia</taxon>
    </lineage>
</organism>
<dbReference type="Proteomes" id="UP000027265">
    <property type="component" value="Unassembled WGS sequence"/>
</dbReference>
<accession>A0A067PFX5</accession>
<feature type="region of interest" description="Disordered" evidence="1">
    <location>
        <begin position="1"/>
        <end position="156"/>
    </location>
</feature>
<reference evidence="3" key="1">
    <citation type="journal article" date="2014" name="Proc. Natl. Acad. Sci. U.S.A.">
        <title>Extensive sampling of basidiomycete genomes demonstrates inadequacy of the white-rot/brown-rot paradigm for wood decay fungi.</title>
        <authorList>
            <person name="Riley R."/>
            <person name="Salamov A.A."/>
            <person name="Brown D.W."/>
            <person name="Nagy L.G."/>
            <person name="Floudas D."/>
            <person name="Held B.W."/>
            <person name="Levasseur A."/>
            <person name="Lombard V."/>
            <person name="Morin E."/>
            <person name="Otillar R."/>
            <person name="Lindquist E.A."/>
            <person name="Sun H."/>
            <person name="LaButti K.M."/>
            <person name="Schmutz J."/>
            <person name="Jabbour D."/>
            <person name="Luo H."/>
            <person name="Baker S.E."/>
            <person name="Pisabarro A.G."/>
            <person name="Walton J.D."/>
            <person name="Blanchette R.A."/>
            <person name="Henrissat B."/>
            <person name="Martin F."/>
            <person name="Cullen D."/>
            <person name="Hibbett D.S."/>
            <person name="Grigoriev I.V."/>
        </authorList>
    </citation>
    <scope>NUCLEOTIDE SEQUENCE [LARGE SCALE GENOMIC DNA]</scope>
    <source>
        <strain evidence="3">MUCL 33604</strain>
    </source>
</reference>
<feature type="compositionally biased region" description="Acidic residues" evidence="1">
    <location>
        <begin position="40"/>
        <end position="49"/>
    </location>
</feature>
<name>A0A067PFX5_9AGAM</name>
<feature type="compositionally biased region" description="Polar residues" evidence="1">
    <location>
        <begin position="85"/>
        <end position="94"/>
    </location>
</feature>
<feature type="compositionally biased region" description="Low complexity" evidence="1">
    <location>
        <begin position="1"/>
        <end position="19"/>
    </location>
</feature>
<protein>
    <submittedName>
        <fullName evidence="2">Uncharacterized protein</fullName>
    </submittedName>
</protein>
<dbReference type="EMBL" id="KL197738">
    <property type="protein sequence ID" value="KDQ52750.1"/>
    <property type="molecule type" value="Genomic_DNA"/>
</dbReference>
<dbReference type="HOGENOM" id="CLU_051882_0_0_1"/>
<keyword evidence="3" id="KW-1185">Reference proteome</keyword>
<feature type="compositionally biased region" description="Acidic residues" evidence="1">
    <location>
        <begin position="58"/>
        <end position="79"/>
    </location>
</feature>
<evidence type="ECO:0000313" key="3">
    <source>
        <dbReference type="Proteomes" id="UP000027265"/>
    </source>
</evidence>
<sequence>MPSKSKTNSKTSSKPITSNQDEFDDNEENLDEKDLSIIAMDEEDLDDDNASYSAKDKDDEDAVEDDDDLSADTTSEDENQPYVESVTNEDLPNRSSKKSTGKSVPAPKKNQMSPNTPTKKRAKKPRFNDNVDEESRNADEGSSKHAGRLLSPVIISPKKSRSDKTYTYSRLTPLSAVAIVTGGSSSEEKMVSLKDWAADGANMKYIVKVIITKRIGDGFVNLSRSNPADFVVAHISRTPYLGRRAGGVAERMMVGEVLSSNISTPRSMSGLQEGKEYKLIRIMPIPVKYERFAAFMGGVFRLKNIVMPLWNGGLEFKTVPSAKPAQSFPTCGVAYKSCLNVASPSTSNRVALNAYDEGISKSC</sequence>
<evidence type="ECO:0000256" key="1">
    <source>
        <dbReference type="SAM" id="MobiDB-lite"/>
    </source>
</evidence>
<evidence type="ECO:0000313" key="2">
    <source>
        <dbReference type="EMBL" id="KDQ52750.1"/>
    </source>
</evidence>
<gene>
    <name evidence="2" type="ORF">JAAARDRAFT_198087</name>
</gene>
<feature type="compositionally biased region" description="Basic and acidic residues" evidence="1">
    <location>
        <begin position="126"/>
        <end position="143"/>
    </location>
</feature>